<sequence length="85" mass="9454">MATTGGSAGKEMTETAVERDDDRLQGDAGKNAARFKRLQGAREMFLDRLKSATAEDITSDTLDSLYVLAMMWKSHEDLLWPSKSQ</sequence>
<proteinExistence type="predicted"/>
<dbReference type="RefSeq" id="XP_007396257.1">
    <property type="nucleotide sequence ID" value="XM_007396195.1"/>
</dbReference>
<dbReference type="HOGENOM" id="CLU_2513390_0_0_1"/>
<dbReference type="GeneID" id="18916696"/>
<dbReference type="Proteomes" id="UP000008370">
    <property type="component" value="Unassembled WGS sequence"/>
</dbReference>
<gene>
    <name evidence="2" type="ORF">PHACADRAFT_256920</name>
</gene>
<evidence type="ECO:0000313" key="3">
    <source>
        <dbReference type="Proteomes" id="UP000008370"/>
    </source>
</evidence>
<dbReference type="EMBL" id="JH930472">
    <property type="protein sequence ID" value="EKM55951.1"/>
    <property type="molecule type" value="Genomic_DNA"/>
</dbReference>
<dbReference type="InParanoid" id="K5V0G2"/>
<evidence type="ECO:0000313" key="2">
    <source>
        <dbReference type="EMBL" id="EKM55951.1"/>
    </source>
</evidence>
<reference evidence="2 3" key="1">
    <citation type="journal article" date="2012" name="BMC Genomics">
        <title>Comparative genomics of the white-rot fungi, Phanerochaete carnosa and P. chrysosporium, to elucidate the genetic basis of the distinct wood types they colonize.</title>
        <authorList>
            <person name="Suzuki H."/>
            <person name="MacDonald J."/>
            <person name="Syed K."/>
            <person name="Salamov A."/>
            <person name="Hori C."/>
            <person name="Aerts A."/>
            <person name="Henrissat B."/>
            <person name="Wiebenga A."/>
            <person name="vanKuyk P.A."/>
            <person name="Barry K."/>
            <person name="Lindquist E."/>
            <person name="LaButti K."/>
            <person name="Lapidus A."/>
            <person name="Lucas S."/>
            <person name="Coutinho P."/>
            <person name="Gong Y."/>
            <person name="Samejima M."/>
            <person name="Mahadevan R."/>
            <person name="Abou-Zaid M."/>
            <person name="de Vries R.P."/>
            <person name="Igarashi K."/>
            <person name="Yadav J.S."/>
            <person name="Grigoriev I.V."/>
            <person name="Master E.R."/>
        </authorList>
    </citation>
    <scope>NUCLEOTIDE SEQUENCE [LARGE SCALE GENOMIC DNA]</scope>
    <source>
        <strain evidence="2 3">HHB-10118-sp</strain>
    </source>
</reference>
<dbReference type="KEGG" id="pco:PHACADRAFT_256920"/>
<keyword evidence="3" id="KW-1185">Reference proteome</keyword>
<dbReference type="AlphaFoldDB" id="K5V0G2"/>
<protein>
    <submittedName>
        <fullName evidence="2">Uncharacterized protein</fullName>
    </submittedName>
</protein>
<name>K5V0G2_PHACS</name>
<evidence type="ECO:0000256" key="1">
    <source>
        <dbReference type="SAM" id="MobiDB-lite"/>
    </source>
</evidence>
<accession>K5V0G2</accession>
<feature type="region of interest" description="Disordered" evidence="1">
    <location>
        <begin position="1"/>
        <end position="30"/>
    </location>
</feature>
<organism evidence="2 3">
    <name type="scientific">Phanerochaete carnosa (strain HHB-10118-sp)</name>
    <name type="common">White-rot fungus</name>
    <name type="synonym">Peniophora carnosa</name>
    <dbReference type="NCBI Taxonomy" id="650164"/>
    <lineage>
        <taxon>Eukaryota</taxon>
        <taxon>Fungi</taxon>
        <taxon>Dikarya</taxon>
        <taxon>Basidiomycota</taxon>
        <taxon>Agaricomycotina</taxon>
        <taxon>Agaricomycetes</taxon>
        <taxon>Polyporales</taxon>
        <taxon>Phanerochaetaceae</taxon>
        <taxon>Phanerochaete</taxon>
    </lineage>
</organism>
<feature type="compositionally biased region" description="Basic and acidic residues" evidence="1">
    <location>
        <begin position="11"/>
        <end position="25"/>
    </location>
</feature>